<organism evidence="1 2">
    <name type="scientific">Trifolium pratense</name>
    <name type="common">Red clover</name>
    <dbReference type="NCBI Taxonomy" id="57577"/>
    <lineage>
        <taxon>Eukaryota</taxon>
        <taxon>Viridiplantae</taxon>
        <taxon>Streptophyta</taxon>
        <taxon>Embryophyta</taxon>
        <taxon>Tracheophyta</taxon>
        <taxon>Spermatophyta</taxon>
        <taxon>Magnoliopsida</taxon>
        <taxon>eudicotyledons</taxon>
        <taxon>Gunneridae</taxon>
        <taxon>Pentapetalae</taxon>
        <taxon>rosids</taxon>
        <taxon>fabids</taxon>
        <taxon>Fabales</taxon>
        <taxon>Fabaceae</taxon>
        <taxon>Papilionoideae</taxon>
        <taxon>50 kb inversion clade</taxon>
        <taxon>NPAAA clade</taxon>
        <taxon>Hologalegina</taxon>
        <taxon>IRL clade</taxon>
        <taxon>Trifolieae</taxon>
        <taxon>Trifolium</taxon>
    </lineage>
</organism>
<proteinExistence type="predicted"/>
<sequence>GIGMLIISPLRIPTKSKYKINGSCSNNEDEYEALIAGLEILLDLGEKHIKIREANDLAQIASGYKMTKEKLEELVEIKEKLISYEPMPNVSTASEQLGASEQGVKENFEGVDLHFDKVMAEIFAIDDLADDDRRKLIVNYLEN</sequence>
<dbReference type="EMBL" id="ASHM01074490">
    <property type="protein sequence ID" value="PNX56422.1"/>
    <property type="molecule type" value="Genomic_DNA"/>
</dbReference>
<evidence type="ECO:0000313" key="2">
    <source>
        <dbReference type="Proteomes" id="UP000236291"/>
    </source>
</evidence>
<feature type="non-terminal residue" evidence="1">
    <location>
        <position position="1"/>
    </location>
</feature>
<dbReference type="GO" id="GO:0003676">
    <property type="term" value="F:nucleic acid binding"/>
    <property type="evidence" value="ECO:0007669"/>
    <property type="project" value="InterPro"/>
</dbReference>
<dbReference type="InterPro" id="IPR036397">
    <property type="entry name" value="RNaseH_sf"/>
</dbReference>
<name>A0A2K3JQV4_TRIPR</name>
<gene>
    <name evidence="1" type="ORF">L195_g049873</name>
</gene>
<reference evidence="1 2" key="2">
    <citation type="journal article" date="2017" name="Front. Plant Sci.">
        <title>Gene Classification and Mining of Molecular Markers Useful in Red Clover (Trifolium pratense) Breeding.</title>
        <authorList>
            <person name="Istvanek J."/>
            <person name="Dluhosova J."/>
            <person name="Dluhos P."/>
            <person name="Patkova L."/>
            <person name="Nedelnik J."/>
            <person name="Repkova J."/>
        </authorList>
    </citation>
    <scope>NUCLEOTIDE SEQUENCE [LARGE SCALE GENOMIC DNA]</scope>
    <source>
        <strain evidence="2">cv. Tatra</strain>
        <tissue evidence="1">Young leaves</tissue>
    </source>
</reference>
<protein>
    <submittedName>
        <fullName evidence="1">Pol polyprotein</fullName>
    </submittedName>
</protein>
<dbReference type="Gene3D" id="3.30.420.10">
    <property type="entry name" value="Ribonuclease H-like superfamily/Ribonuclease H"/>
    <property type="match status" value="1"/>
</dbReference>
<dbReference type="Proteomes" id="UP000236291">
    <property type="component" value="Unassembled WGS sequence"/>
</dbReference>
<accession>A0A2K3JQV4</accession>
<reference evidence="1 2" key="1">
    <citation type="journal article" date="2014" name="Am. J. Bot.">
        <title>Genome assembly and annotation for red clover (Trifolium pratense; Fabaceae).</title>
        <authorList>
            <person name="Istvanek J."/>
            <person name="Jaros M."/>
            <person name="Krenek A."/>
            <person name="Repkova J."/>
        </authorList>
    </citation>
    <scope>NUCLEOTIDE SEQUENCE [LARGE SCALE GENOMIC DNA]</scope>
    <source>
        <strain evidence="2">cv. Tatra</strain>
        <tissue evidence="1">Young leaves</tissue>
    </source>
</reference>
<dbReference type="AlphaFoldDB" id="A0A2K3JQV4"/>
<evidence type="ECO:0000313" key="1">
    <source>
        <dbReference type="EMBL" id="PNX56422.1"/>
    </source>
</evidence>
<comment type="caution">
    <text evidence="1">The sequence shown here is derived from an EMBL/GenBank/DDBJ whole genome shotgun (WGS) entry which is preliminary data.</text>
</comment>